<evidence type="ECO:0000313" key="1">
    <source>
        <dbReference type="EMBL" id="CAH1413520.1"/>
    </source>
</evidence>
<dbReference type="Proteomes" id="UP001157418">
    <property type="component" value="Unassembled WGS sequence"/>
</dbReference>
<reference evidence="1 2" key="1">
    <citation type="submission" date="2022-01" db="EMBL/GenBank/DDBJ databases">
        <authorList>
            <person name="Xiong W."/>
            <person name="Schranz E."/>
        </authorList>
    </citation>
    <scope>NUCLEOTIDE SEQUENCE [LARGE SCALE GENOMIC DNA]</scope>
</reference>
<keyword evidence="2" id="KW-1185">Reference proteome</keyword>
<sequence>MVTKLAKSFGIFEEPGAMFLTRTESRPLHPRLLKTACIVTDMVNETYLVPVDGAVKVPVGVPIYDDDIGRSMKNLGLSVEAMMHYLSIAPPAGEPARYTYIPSWEERWVQNAGGAGTSGTSDGDDEDEE</sequence>
<comment type="caution">
    <text evidence="1">The sequence shown here is derived from an EMBL/GenBank/DDBJ whole genome shotgun (WGS) entry which is preliminary data.</text>
</comment>
<name>A0AAU9LV36_9ASTR</name>
<evidence type="ECO:0000313" key="2">
    <source>
        <dbReference type="Proteomes" id="UP001157418"/>
    </source>
</evidence>
<protein>
    <submittedName>
        <fullName evidence="1">Uncharacterized protein</fullName>
    </submittedName>
</protein>
<proteinExistence type="predicted"/>
<dbReference type="EMBL" id="CAKMRJ010000001">
    <property type="protein sequence ID" value="CAH1413520.1"/>
    <property type="molecule type" value="Genomic_DNA"/>
</dbReference>
<gene>
    <name evidence="1" type="ORF">LVIROSA_LOCUS1480</name>
</gene>
<organism evidence="1 2">
    <name type="scientific">Lactuca virosa</name>
    <dbReference type="NCBI Taxonomy" id="75947"/>
    <lineage>
        <taxon>Eukaryota</taxon>
        <taxon>Viridiplantae</taxon>
        <taxon>Streptophyta</taxon>
        <taxon>Embryophyta</taxon>
        <taxon>Tracheophyta</taxon>
        <taxon>Spermatophyta</taxon>
        <taxon>Magnoliopsida</taxon>
        <taxon>eudicotyledons</taxon>
        <taxon>Gunneridae</taxon>
        <taxon>Pentapetalae</taxon>
        <taxon>asterids</taxon>
        <taxon>campanulids</taxon>
        <taxon>Asterales</taxon>
        <taxon>Asteraceae</taxon>
        <taxon>Cichorioideae</taxon>
        <taxon>Cichorieae</taxon>
        <taxon>Lactucinae</taxon>
        <taxon>Lactuca</taxon>
    </lineage>
</organism>
<dbReference type="AlphaFoldDB" id="A0AAU9LV36"/>
<accession>A0AAU9LV36</accession>